<protein>
    <recommendedName>
        <fullName evidence="6">Extracellular membrane protein CFEM domain-containing protein</fullName>
    </recommendedName>
</protein>
<keyword evidence="3" id="KW-0732">Signal</keyword>
<dbReference type="EMBL" id="ML992668">
    <property type="protein sequence ID" value="KAF2214479.1"/>
    <property type="molecule type" value="Genomic_DNA"/>
</dbReference>
<sequence length="244" mass="26496">MPSIRTCAVSLFLAAASATAIVPDHLPRQTNCLAQCQNATTSTDNPELCTSVPWINTFNACLSCAIPANIADTFIDPIKYLGSRCGYDVEFLSPDEENQSQTTEGKLHALPLPATTSSLFGDQKRGKISIPAIACGTIGAIVGLAALFILLLFLDRRRRKRQQWEEREYEEQQMKTVSEIFGFAMTPTPTPTRPHRSATTSTSDSQTLCDEKASIATTGRGEMGNLTEKNSAQISICAMEKKTG</sequence>
<dbReference type="AlphaFoldDB" id="A0A6A6FLZ6"/>
<organism evidence="4 5">
    <name type="scientific">Cercospora zeae-maydis SCOH1-5</name>
    <dbReference type="NCBI Taxonomy" id="717836"/>
    <lineage>
        <taxon>Eukaryota</taxon>
        <taxon>Fungi</taxon>
        <taxon>Dikarya</taxon>
        <taxon>Ascomycota</taxon>
        <taxon>Pezizomycotina</taxon>
        <taxon>Dothideomycetes</taxon>
        <taxon>Dothideomycetidae</taxon>
        <taxon>Mycosphaerellales</taxon>
        <taxon>Mycosphaerellaceae</taxon>
        <taxon>Cercospora</taxon>
    </lineage>
</organism>
<dbReference type="Proteomes" id="UP000799539">
    <property type="component" value="Unassembled WGS sequence"/>
</dbReference>
<reference evidence="4" key="1">
    <citation type="journal article" date="2020" name="Stud. Mycol.">
        <title>101 Dothideomycetes genomes: a test case for predicting lifestyles and emergence of pathogens.</title>
        <authorList>
            <person name="Haridas S."/>
            <person name="Albert R."/>
            <person name="Binder M."/>
            <person name="Bloem J."/>
            <person name="Labutti K."/>
            <person name="Salamov A."/>
            <person name="Andreopoulos B."/>
            <person name="Baker S."/>
            <person name="Barry K."/>
            <person name="Bills G."/>
            <person name="Bluhm B."/>
            <person name="Cannon C."/>
            <person name="Castanera R."/>
            <person name="Culley D."/>
            <person name="Daum C."/>
            <person name="Ezra D."/>
            <person name="Gonzalez J."/>
            <person name="Henrissat B."/>
            <person name="Kuo A."/>
            <person name="Liang C."/>
            <person name="Lipzen A."/>
            <person name="Lutzoni F."/>
            <person name="Magnuson J."/>
            <person name="Mondo S."/>
            <person name="Nolan M."/>
            <person name="Ohm R."/>
            <person name="Pangilinan J."/>
            <person name="Park H.-J."/>
            <person name="Ramirez L."/>
            <person name="Alfaro M."/>
            <person name="Sun H."/>
            <person name="Tritt A."/>
            <person name="Yoshinaga Y."/>
            <person name="Zwiers L.-H."/>
            <person name="Turgeon B."/>
            <person name="Goodwin S."/>
            <person name="Spatafora J."/>
            <person name="Crous P."/>
            <person name="Grigoriev I."/>
        </authorList>
    </citation>
    <scope>NUCLEOTIDE SEQUENCE</scope>
    <source>
        <strain evidence="4">SCOH1-5</strain>
    </source>
</reference>
<evidence type="ECO:0000313" key="4">
    <source>
        <dbReference type="EMBL" id="KAF2214479.1"/>
    </source>
</evidence>
<evidence type="ECO:0000256" key="3">
    <source>
        <dbReference type="SAM" id="SignalP"/>
    </source>
</evidence>
<feature type="transmembrane region" description="Helical" evidence="2">
    <location>
        <begin position="128"/>
        <end position="154"/>
    </location>
</feature>
<evidence type="ECO:0000313" key="5">
    <source>
        <dbReference type="Proteomes" id="UP000799539"/>
    </source>
</evidence>
<feature type="signal peptide" evidence="3">
    <location>
        <begin position="1"/>
        <end position="20"/>
    </location>
</feature>
<evidence type="ECO:0000256" key="2">
    <source>
        <dbReference type="SAM" id="Phobius"/>
    </source>
</evidence>
<gene>
    <name evidence="4" type="ORF">CERZMDRAFT_95743</name>
</gene>
<dbReference type="OrthoDB" id="10544396at2759"/>
<evidence type="ECO:0000256" key="1">
    <source>
        <dbReference type="SAM" id="MobiDB-lite"/>
    </source>
</evidence>
<keyword evidence="2" id="KW-1133">Transmembrane helix</keyword>
<keyword evidence="5" id="KW-1185">Reference proteome</keyword>
<proteinExistence type="predicted"/>
<feature type="chain" id="PRO_5025329378" description="Extracellular membrane protein CFEM domain-containing protein" evidence="3">
    <location>
        <begin position="21"/>
        <end position="244"/>
    </location>
</feature>
<feature type="region of interest" description="Disordered" evidence="1">
    <location>
        <begin position="187"/>
        <end position="207"/>
    </location>
</feature>
<name>A0A6A6FLZ6_9PEZI</name>
<accession>A0A6A6FLZ6</accession>
<evidence type="ECO:0008006" key="6">
    <source>
        <dbReference type="Google" id="ProtNLM"/>
    </source>
</evidence>
<keyword evidence="2" id="KW-0812">Transmembrane</keyword>
<keyword evidence="2" id="KW-0472">Membrane</keyword>